<proteinExistence type="predicted"/>
<keyword evidence="2" id="KW-1185">Reference proteome</keyword>
<evidence type="ECO:0000313" key="2">
    <source>
        <dbReference type="Proteomes" id="UP000805193"/>
    </source>
</evidence>
<accession>A0AC60QCL1</accession>
<comment type="caution">
    <text evidence="1">The sequence shown here is derived from an EMBL/GenBank/DDBJ whole genome shotgun (WGS) entry which is preliminary data.</text>
</comment>
<evidence type="ECO:0000313" key="1">
    <source>
        <dbReference type="EMBL" id="KAG0430948.1"/>
    </source>
</evidence>
<name>A0AC60QCL1_IXOPE</name>
<dbReference type="EMBL" id="JABSTQ010009275">
    <property type="protein sequence ID" value="KAG0430948.1"/>
    <property type="molecule type" value="Genomic_DNA"/>
</dbReference>
<sequence>MVDFPLQSRDYRPVTSTAPPVSEIHQEQRDQVRDLVVARTEEQGVQNPVQGTQTPVLGWILTDHHSPCHLGVEQCAMLQRLPFFPDTGKPRTARRGRANPNGSGFVVTPLTKHLLSKMLPAGLRSASQDPQDYDPEEERLRIEENCKLKLGELLRLLTPSPLTPGLSRRKSVLLTKIKVNCPLHHSPLS</sequence>
<dbReference type="Proteomes" id="UP000805193">
    <property type="component" value="Unassembled WGS sequence"/>
</dbReference>
<protein>
    <submittedName>
        <fullName evidence="1">Uncharacterized protein</fullName>
    </submittedName>
</protein>
<reference evidence="1 2" key="1">
    <citation type="journal article" date="2020" name="Cell">
        <title>Large-Scale Comparative Analyses of Tick Genomes Elucidate Their Genetic Diversity and Vector Capacities.</title>
        <authorList>
            <consortium name="Tick Genome and Microbiome Consortium (TIGMIC)"/>
            <person name="Jia N."/>
            <person name="Wang J."/>
            <person name="Shi W."/>
            <person name="Du L."/>
            <person name="Sun Y."/>
            <person name="Zhan W."/>
            <person name="Jiang J.F."/>
            <person name="Wang Q."/>
            <person name="Zhang B."/>
            <person name="Ji P."/>
            <person name="Bell-Sakyi L."/>
            <person name="Cui X.M."/>
            <person name="Yuan T.T."/>
            <person name="Jiang B.G."/>
            <person name="Yang W.F."/>
            <person name="Lam T.T."/>
            <person name="Chang Q.C."/>
            <person name="Ding S.J."/>
            <person name="Wang X.J."/>
            <person name="Zhu J.G."/>
            <person name="Ruan X.D."/>
            <person name="Zhao L."/>
            <person name="Wei J.T."/>
            <person name="Ye R.Z."/>
            <person name="Que T.C."/>
            <person name="Du C.H."/>
            <person name="Zhou Y.H."/>
            <person name="Cheng J.X."/>
            <person name="Dai P.F."/>
            <person name="Guo W.B."/>
            <person name="Han X.H."/>
            <person name="Huang E.J."/>
            <person name="Li L.F."/>
            <person name="Wei W."/>
            <person name="Gao Y.C."/>
            <person name="Liu J.Z."/>
            <person name="Shao H.Z."/>
            <person name="Wang X."/>
            <person name="Wang C.C."/>
            <person name="Yang T.C."/>
            <person name="Huo Q.B."/>
            <person name="Li W."/>
            <person name="Chen H.Y."/>
            <person name="Chen S.E."/>
            <person name="Zhou L.G."/>
            <person name="Ni X.B."/>
            <person name="Tian J.H."/>
            <person name="Sheng Y."/>
            <person name="Liu T."/>
            <person name="Pan Y.S."/>
            <person name="Xia L.Y."/>
            <person name="Li J."/>
            <person name="Zhao F."/>
            <person name="Cao W.C."/>
        </authorList>
    </citation>
    <scope>NUCLEOTIDE SEQUENCE [LARGE SCALE GENOMIC DNA]</scope>
    <source>
        <strain evidence="1">Iper-2018</strain>
    </source>
</reference>
<organism evidence="1 2">
    <name type="scientific">Ixodes persulcatus</name>
    <name type="common">Taiga tick</name>
    <dbReference type="NCBI Taxonomy" id="34615"/>
    <lineage>
        <taxon>Eukaryota</taxon>
        <taxon>Metazoa</taxon>
        <taxon>Ecdysozoa</taxon>
        <taxon>Arthropoda</taxon>
        <taxon>Chelicerata</taxon>
        <taxon>Arachnida</taxon>
        <taxon>Acari</taxon>
        <taxon>Parasitiformes</taxon>
        <taxon>Ixodida</taxon>
        <taxon>Ixodoidea</taxon>
        <taxon>Ixodidae</taxon>
        <taxon>Ixodinae</taxon>
        <taxon>Ixodes</taxon>
    </lineage>
</organism>
<gene>
    <name evidence="1" type="ORF">HPB47_022247</name>
</gene>